<evidence type="ECO:0000256" key="3">
    <source>
        <dbReference type="SAM" id="MobiDB-lite"/>
    </source>
</evidence>
<dbReference type="InterPro" id="IPR051468">
    <property type="entry name" value="Fungal_SecMetab_SDRs"/>
</dbReference>
<dbReference type="PANTHER" id="PTHR43544">
    <property type="entry name" value="SHORT-CHAIN DEHYDROGENASE/REDUCTASE"/>
    <property type="match status" value="1"/>
</dbReference>
<feature type="region of interest" description="Disordered" evidence="3">
    <location>
        <begin position="278"/>
        <end position="303"/>
    </location>
</feature>
<gene>
    <name evidence="4" type="ORF">PPTG_22046</name>
</gene>
<feature type="compositionally biased region" description="Basic and acidic residues" evidence="3">
    <location>
        <begin position="171"/>
        <end position="183"/>
    </location>
</feature>
<dbReference type="VEuPathDB" id="FungiDB:PPTG_22046"/>
<reference evidence="5" key="1">
    <citation type="submission" date="2011-12" db="EMBL/GenBank/DDBJ databases">
        <authorList>
            <consortium name="The Broad Institute Genome Sequencing Platform"/>
            <person name="Russ C."/>
            <person name="Tyler B."/>
            <person name="Panabieres F."/>
            <person name="Shan W."/>
            <person name="Tripathy S."/>
            <person name="Grunwald N."/>
            <person name="Machado M."/>
            <person name="Young S.K."/>
            <person name="Zeng Q."/>
            <person name="Gargeya S."/>
            <person name="Fitzgerald M."/>
            <person name="Haas B."/>
            <person name="Abouelleil A."/>
            <person name="Alvarado L."/>
            <person name="Arachchi H.M."/>
            <person name="Berlin A."/>
            <person name="Chapman S.B."/>
            <person name="Gearin G."/>
            <person name="Goldberg J."/>
            <person name="Griggs A."/>
            <person name="Gujja S."/>
            <person name="Hansen M."/>
            <person name="Heiman D."/>
            <person name="Howarth C."/>
            <person name="Larimer J."/>
            <person name="Lui A."/>
            <person name="MacDonald P.J.P."/>
            <person name="McCowen C."/>
            <person name="Montmayeur A."/>
            <person name="Murphy C."/>
            <person name="Neiman D."/>
            <person name="Pearson M."/>
            <person name="Priest M."/>
            <person name="Roberts A."/>
            <person name="Saif S."/>
            <person name="Shea T."/>
            <person name="Sisk P."/>
            <person name="Stolte C."/>
            <person name="Sykes S."/>
            <person name="Wortman J."/>
            <person name="Nusbaum C."/>
            <person name="Birren B."/>
        </authorList>
    </citation>
    <scope>NUCLEOTIDE SEQUENCE [LARGE SCALE GENOMIC DNA]</scope>
    <source>
        <strain evidence="5">INRA-310</strain>
    </source>
</reference>
<feature type="compositionally biased region" description="Low complexity" evidence="3">
    <location>
        <begin position="210"/>
        <end position="220"/>
    </location>
</feature>
<feature type="region of interest" description="Disordered" evidence="3">
    <location>
        <begin position="166"/>
        <end position="258"/>
    </location>
</feature>
<dbReference type="AlphaFoldDB" id="W2QRU9"/>
<evidence type="ECO:0000313" key="4">
    <source>
        <dbReference type="EMBL" id="ETN14985.1"/>
    </source>
</evidence>
<evidence type="ECO:0000256" key="2">
    <source>
        <dbReference type="ARBA" id="ARBA00023002"/>
    </source>
</evidence>
<dbReference type="GeneID" id="20190645"/>
<dbReference type="InterPro" id="IPR036291">
    <property type="entry name" value="NAD(P)-bd_dom_sf"/>
</dbReference>
<name>W2QRU9_PHYN3</name>
<evidence type="ECO:0000313" key="5">
    <source>
        <dbReference type="Proteomes" id="UP000018817"/>
    </source>
</evidence>
<dbReference type="OrthoDB" id="146150at2759"/>
<dbReference type="RefSeq" id="XP_008899901.1">
    <property type="nucleotide sequence ID" value="XM_008901653.1"/>
</dbReference>
<dbReference type="GO" id="GO:0016491">
    <property type="term" value="F:oxidoreductase activity"/>
    <property type="evidence" value="ECO:0007669"/>
    <property type="project" value="UniProtKB-KW"/>
</dbReference>
<feature type="region of interest" description="Disordered" evidence="3">
    <location>
        <begin position="324"/>
        <end position="351"/>
    </location>
</feature>
<proteinExistence type="predicted"/>
<dbReference type="SUPFAM" id="SSF51735">
    <property type="entry name" value="NAD(P)-binding Rossmann-fold domains"/>
    <property type="match status" value="1"/>
</dbReference>
<accession>W2QRU9</accession>
<dbReference type="GO" id="GO:0005737">
    <property type="term" value="C:cytoplasm"/>
    <property type="evidence" value="ECO:0007669"/>
    <property type="project" value="TreeGrafter"/>
</dbReference>
<sequence length="351" mass="37444">MTQFEMNAAGPFLVTRALRTNPQLAAKTNGGASVVQLSPYLGSIGCYTTETTGFLKQAAFDLQPSGIVVVSVHPGYEDTDMTQGKAILKPEDSVAAMASLIGKLNHESTGKFFNLDLQIPLAELPCPGSEDEAKAQCFRSVSGSSVEGHTPVPSEHSVDSLHSLASDLDDHDSKTPERSESPADKGSPNTGGDEGGKPPMNLLLAEGLERAQAAKAAATETQHSKKRMTSRSPLREEKETDPYYTMFDSSNEEEEGAIDEPREMTNDLNRQQEFFQSARQEPGGSEATHVGQGASINPRGYWPPEESFGADLFLAELKAPQGPVVHGQRGGGPVRAFHAAPDPSEGLHGLS</sequence>
<evidence type="ECO:0000256" key="1">
    <source>
        <dbReference type="ARBA" id="ARBA00022857"/>
    </source>
</evidence>
<reference evidence="4 5" key="2">
    <citation type="submission" date="2013-11" db="EMBL/GenBank/DDBJ databases">
        <title>The Genome Sequence of Phytophthora parasitica INRA-310.</title>
        <authorList>
            <consortium name="The Broad Institute Genomics Platform"/>
            <person name="Russ C."/>
            <person name="Tyler B."/>
            <person name="Panabieres F."/>
            <person name="Shan W."/>
            <person name="Tripathy S."/>
            <person name="Grunwald N."/>
            <person name="Machado M."/>
            <person name="Johnson C.S."/>
            <person name="Arredondo F."/>
            <person name="Hong C."/>
            <person name="Coffey M."/>
            <person name="Young S.K."/>
            <person name="Zeng Q."/>
            <person name="Gargeya S."/>
            <person name="Fitzgerald M."/>
            <person name="Abouelleil A."/>
            <person name="Alvarado L."/>
            <person name="Chapman S.B."/>
            <person name="Gainer-Dewar J."/>
            <person name="Goldberg J."/>
            <person name="Griggs A."/>
            <person name="Gujja S."/>
            <person name="Hansen M."/>
            <person name="Howarth C."/>
            <person name="Imamovic A."/>
            <person name="Ireland A."/>
            <person name="Larimer J."/>
            <person name="McCowan C."/>
            <person name="Murphy C."/>
            <person name="Pearson M."/>
            <person name="Poon T.W."/>
            <person name="Priest M."/>
            <person name="Roberts A."/>
            <person name="Saif S."/>
            <person name="Shea T."/>
            <person name="Sykes S."/>
            <person name="Wortman J."/>
            <person name="Nusbaum C."/>
            <person name="Birren B."/>
        </authorList>
    </citation>
    <scope>NUCLEOTIDE SEQUENCE [LARGE SCALE GENOMIC DNA]</scope>
    <source>
        <strain evidence="4 5">INRA-310</strain>
    </source>
</reference>
<protein>
    <submittedName>
        <fullName evidence="4">Uncharacterized protein</fullName>
    </submittedName>
</protein>
<dbReference type="Proteomes" id="UP000018817">
    <property type="component" value="Unassembled WGS sequence"/>
</dbReference>
<keyword evidence="2" id="KW-0560">Oxidoreductase</keyword>
<dbReference type="Gene3D" id="3.40.50.720">
    <property type="entry name" value="NAD(P)-binding Rossmann-like Domain"/>
    <property type="match status" value="1"/>
</dbReference>
<dbReference type="PANTHER" id="PTHR43544:SF7">
    <property type="entry name" value="NADB-LER2"/>
    <property type="match status" value="1"/>
</dbReference>
<keyword evidence="1" id="KW-0521">NADP</keyword>
<organism evidence="4 5">
    <name type="scientific">Phytophthora nicotianae (strain INRA-310)</name>
    <name type="common">Phytophthora parasitica</name>
    <dbReference type="NCBI Taxonomy" id="761204"/>
    <lineage>
        <taxon>Eukaryota</taxon>
        <taxon>Sar</taxon>
        <taxon>Stramenopiles</taxon>
        <taxon>Oomycota</taxon>
        <taxon>Peronosporomycetes</taxon>
        <taxon>Peronosporales</taxon>
        <taxon>Peronosporaceae</taxon>
        <taxon>Phytophthora</taxon>
    </lineage>
</organism>
<dbReference type="EMBL" id="KI669571">
    <property type="protein sequence ID" value="ETN14985.1"/>
    <property type="molecule type" value="Genomic_DNA"/>
</dbReference>